<evidence type="ECO:0000259" key="1">
    <source>
        <dbReference type="Pfam" id="PF06283"/>
    </source>
</evidence>
<dbReference type="Gene3D" id="3.40.50.880">
    <property type="match status" value="1"/>
</dbReference>
<protein>
    <submittedName>
        <fullName evidence="2">ThuA domain-containing protein</fullName>
    </submittedName>
</protein>
<feature type="domain" description="ThuA-like" evidence="1">
    <location>
        <begin position="5"/>
        <end position="192"/>
    </location>
</feature>
<dbReference type="Pfam" id="PF06283">
    <property type="entry name" value="ThuA"/>
    <property type="match status" value="1"/>
</dbReference>
<gene>
    <name evidence="2" type="ORF">IAB44_04635</name>
</gene>
<name>A0A9D1ERU0_9FIRM</name>
<dbReference type="EMBL" id="DVIQ01000023">
    <property type="protein sequence ID" value="HIS30825.1"/>
    <property type="molecule type" value="Genomic_DNA"/>
</dbReference>
<dbReference type="Proteomes" id="UP000823935">
    <property type="component" value="Unassembled WGS sequence"/>
</dbReference>
<dbReference type="SUPFAM" id="SSF52317">
    <property type="entry name" value="Class I glutamine amidotransferase-like"/>
    <property type="match status" value="1"/>
</dbReference>
<dbReference type="InterPro" id="IPR029010">
    <property type="entry name" value="ThuA-like"/>
</dbReference>
<dbReference type="AlphaFoldDB" id="A0A9D1ERU0"/>
<proteinExistence type="predicted"/>
<comment type="caution">
    <text evidence="2">The sequence shown here is derived from an EMBL/GenBank/DDBJ whole genome shotgun (WGS) entry which is preliminary data.</text>
</comment>
<accession>A0A9D1ERU0</accession>
<dbReference type="InterPro" id="IPR029062">
    <property type="entry name" value="Class_I_gatase-like"/>
</dbReference>
<evidence type="ECO:0000313" key="3">
    <source>
        <dbReference type="Proteomes" id="UP000823935"/>
    </source>
</evidence>
<sequence length="213" mass="24221">MEQKNVLIVWDDYYHPEANYREAVRKSFEENEMWNVTKTHRVRDLLETEERVDLCIHFTVGLPEGESGLTIEEQEQMKTMVEEGMGMMFIHAGMACIQDGTPLFELARGRFASHPEPHYDVYCTKLPGCTHPIMDGIEPFITADEHYFCKVDIENVCPILVSCSDAGTEIAGWAHTVGKGRVCSLTPGHNHPMLIKMRPLMESAAQWCTKMKG</sequence>
<evidence type="ECO:0000313" key="2">
    <source>
        <dbReference type="EMBL" id="HIS30825.1"/>
    </source>
</evidence>
<reference evidence="2" key="2">
    <citation type="journal article" date="2021" name="PeerJ">
        <title>Extensive microbial diversity within the chicken gut microbiome revealed by metagenomics and culture.</title>
        <authorList>
            <person name="Gilroy R."/>
            <person name="Ravi A."/>
            <person name="Getino M."/>
            <person name="Pursley I."/>
            <person name="Horton D.L."/>
            <person name="Alikhan N.F."/>
            <person name="Baker D."/>
            <person name="Gharbi K."/>
            <person name="Hall N."/>
            <person name="Watson M."/>
            <person name="Adriaenssens E.M."/>
            <person name="Foster-Nyarko E."/>
            <person name="Jarju S."/>
            <person name="Secka A."/>
            <person name="Antonio M."/>
            <person name="Oren A."/>
            <person name="Chaudhuri R.R."/>
            <person name="La Ragione R."/>
            <person name="Hildebrand F."/>
            <person name="Pallen M.J."/>
        </authorList>
    </citation>
    <scope>NUCLEOTIDE SEQUENCE</scope>
    <source>
        <strain evidence="2">CHK190-19873</strain>
    </source>
</reference>
<reference evidence="2" key="1">
    <citation type="submission" date="2020-10" db="EMBL/GenBank/DDBJ databases">
        <authorList>
            <person name="Gilroy R."/>
        </authorList>
    </citation>
    <scope>NUCLEOTIDE SEQUENCE</scope>
    <source>
        <strain evidence="2">CHK190-19873</strain>
    </source>
</reference>
<organism evidence="2 3">
    <name type="scientific">Candidatus Limivivens intestinipullorum</name>
    <dbReference type="NCBI Taxonomy" id="2840858"/>
    <lineage>
        <taxon>Bacteria</taxon>
        <taxon>Bacillati</taxon>
        <taxon>Bacillota</taxon>
        <taxon>Clostridia</taxon>
        <taxon>Lachnospirales</taxon>
        <taxon>Lachnospiraceae</taxon>
        <taxon>Lachnospiraceae incertae sedis</taxon>
        <taxon>Candidatus Limivivens</taxon>
    </lineage>
</organism>